<dbReference type="PANTHER" id="PTHR11774">
    <property type="entry name" value="GERANYLGERANYL TRANSFERASE TYPE BETA SUBUNIT"/>
    <property type="match status" value="1"/>
</dbReference>
<evidence type="ECO:0000313" key="17">
    <source>
        <dbReference type="Proteomes" id="UP001566132"/>
    </source>
</evidence>
<dbReference type="EMBL" id="JBDJPC010000016">
    <property type="protein sequence ID" value="KAL1488034.1"/>
    <property type="molecule type" value="Genomic_DNA"/>
</dbReference>
<evidence type="ECO:0000256" key="13">
    <source>
        <dbReference type="ARBA" id="ARBA00064192"/>
    </source>
</evidence>
<comment type="catalytic activity">
    <reaction evidence="11">
        <text>L-cysteinyl-[protein] + (2E,6E)-farnesyl diphosphate = S-(2E,6E)-farnesyl-L-cysteinyl-[protein] + diphosphate</text>
        <dbReference type="Rhea" id="RHEA:13345"/>
        <dbReference type="Rhea" id="RHEA-COMP:10131"/>
        <dbReference type="Rhea" id="RHEA-COMP:11535"/>
        <dbReference type="ChEBI" id="CHEBI:29950"/>
        <dbReference type="ChEBI" id="CHEBI:33019"/>
        <dbReference type="ChEBI" id="CHEBI:86019"/>
        <dbReference type="ChEBI" id="CHEBI:175763"/>
        <dbReference type="EC" id="2.5.1.58"/>
    </reaction>
</comment>
<dbReference type="InterPro" id="IPR045089">
    <property type="entry name" value="PGGT1B-like"/>
</dbReference>
<dbReference type="Proteomes" id="UP001566132">
    <property type="component" value="Unassembled WGS sequence"/>
</dbReference>
<feature type="domain" description="Prenyltransferase alpha-alpha toroid" evidence="15">
    <location>
        <begin position="58"/>
        <end position="381"/>
    </location>
</feature>
<keyword evidence="5 14" id="KW-0637">Prenyltransferase</keyword>
<name>A0ABD1E053_HYPHA</name>
<dbReference type="EC" id="2.5.1.58" evidence="2 14"/>
<gene>
    <name evidence="16" type="ORF">ABEB36_015407</name>
</gene>
<accession>A0ABD1E053</accession>
<comment type="subunit">
    <text evidence="13">Heterodimer of FNTA and FNTB.</text>
</comment>
<keyword evidence="9 14" id="KW-0862">Zinc</keyword>
<evidence type="ECO:0000256" key="4">
    <source>
        <dbReference type="ARBA" id="ARBA00022553"/>
    </source>
</evidence>
<evidence type="ECO:0000256" key="10">
    <source>
        <dbReference type="ARBA" id="ARBA00023098"/>
    </source>
</evidence>
<keyword evidence="6 14" id="KW-0808">Transferase</keyword>
<evidence type="ECO:0000256" key="3">
    <source>
        <dbReference type="ARBA" id="ARBA00015798"/>
    </source>
</evidence>
<evidence type="ECO:0000256" key="7">
    <source>
        <dbReference type="ARBA" id="ARBA00022723"/>
    </source>
</evidence>
<dbReference type="GO" id="GO:0004660">
    <property type="term" value="F:protein farnesyltransferase activity"/>
    <property type="evidence" value="ECO:0007669"/>
    <property type="project" value="UniProtKB-UniRule"/>
</dbReference>
<dbReference type="GO" id="GO:0006629">
    <property type="term" value="P:lipid metabolic process"/>
    <property type="evidence" value="ECO:0007669"/>
    <property type="project" value="UniProtKB-KW"/>
</dbReference>
<evidence type="ECO:0000256" key="12">
    <source>
        <dbReference type="ARBA" id="ARBA00055850"/>
    </source>
</evidence>
<reference evidence="16 17" key="1">
    <citation type="submission" date="2024-05" db="EMBL/GenBank/DDBJ databases">
        <title>Genetic variation in Jamaican populations of the coffee berry borer (Hypothenemus hampei).</title>
        <authorList>
            <person name="Errbii M."/>
            <person name="Myrie A."/>
        </authorList>
    </citation>
    <scope>NUCLEOTIDE SEQUENCE [LARGE SCALE GENOMIC DNA]</scope>
    <source>
        <strain evidence="16">JA-Hopewell-2020-01-JO</strain>
        <tissue evidence="16">Whole body</tissue>
    </source>
</reference>
<proteinExistence type="inferred from homology"/>
<evidence type="ECO:0000256" key="8">
    <source>
        <dbReference type="ARBA" id="ARBA00022737"/>
    </source>
</evidence>
<evidence type="ECO:0000256" key="6">
    <source>
        <dbReference type="ARBA" id="ARBA00022679"/>
    </source>
</evidence>
<dbReference type="InterPro" id="IPR001330">
    <property type="entry name" value="Prenyltrans"/>
</dbReference>
<dbReference type="AlphaFoldDB" id="A0ABD1E053"/>
<dbReference type="FunFam" id="1.50.10.20:FF:000007">
    <property type="entry name" value="Protein farnesyltransferase subunit beta"/>
    <property type="match status" value="1"/>
</dbReference>
<keyword evidence="8" id="KW-0677">Repeat</keyword>
<comment type="function">
    <text evidence="12">Essential subunit of the farnesyltransferase complex. Catalyzes the transfer of a farnesyl moiety from farnesyl diphosphate to a cysteine at the fourth position from the C-terminus of several proteins having the C-terminal sequence Cys-aliphatic-aliphatic-X.</text>
</comment>
<organism evidence="16 17">
    <name type="scientific">Hypothenemus hampei</name>
    <name type="common">Coffee berry borer</name>
    <dbReference type="NCBI Taxonomy" id="57062"/>
    <lineage>
        <taxon>Eukaryota</taxon>
        <taxon>Metazoa</taxon>
        <taxon>Ecdysozoa</taxon>
        <taxon>Arthropoda</taxon>
        <taxon>Hexapoda</taxon>
        <taxon>Insecta</taxon>
        <taxon>Pterygota</taxon>
        <taxon>Neoptera</taxon>
        <taxon>Endopterygota</taxon>
        <taxon>Coleoptera</taxon>
        <taxon>Polyphaga</taxon>
        <taxon>Cucujiformia</taxon>
        <taxon>Curculionidae</taxon>
        <taxon>Scolytinae</taxon>
        <taxon>Hypothenemus</taxon>
    </lineage>
</organism>
<protein>
    <recommendedName>
        <fullName evidence="3 14">Protein farnesyltransferase subunit beta</fullName>
        <shortName evidence="14">FTase-beta</shortName>
        <ecNumber evidence="2 14">2.5.1.58</ecNumber>
    </recommendedName>
</protein>
<sequence length="401" mass="44768">MENLLKLRDINDIRKNLTLSLEDSTETTEEQIKVEKMVLKKYEDLHAQLNVNHNLPELLKEHHKRFLSSSLEHLSSSYETLDASRPWICYWILHPLSLLGVRLEDSYKSRIVRFLAKCQSPTGGFGGGPGQMPHLAPTYAAVNALAILGTEEAFKVINRPKLYEFLLSVKQSNGSFAMHHRGEVDIRGAYCALSVASLTSIITPELVANTAEWIVSCQTYEGGFAGSPGAEAHGGYAFCGLAALVILNKADLCNHHALLRWLVNRQMSVEGGFQGRTNKQVDSCYSFWQGGAFPLIYTILAKEGLTPENHLFDARALQEYILICCQNIHGGLIDKPGKPRDAYHTCYALSGLSIAQHFLNNKQVLGTYKNELANTHPLYNIRPDLVRKALLYFHSLKNDAT</sequence>
<evidence type="ECO:0000256" key="14">
    <source>
        <dbReference type="RuleBase" id="RU365056"/>
    </source>
</evidence>
<dbReference type="InterPro" id="IPR026872">
    <property type="entry name" value="FTB"/>
</dbReference>
<comment type="cofactor">
    <cofactor evidence="14">
        <name>Zn(2+)</name>
        <dbReference type="ChEBI" id="CHEBI:29105"/>
    </cofactor>
    <text evidence="14">Binds 1 zinc ion per subunit.</text>
</comment>
<evidence type="ECO:0000313" key="16">
    <source>
        <dbReference type="EMBL" id="KAL1488034.1"/>
    </source>
</evidence>
<comment type="function">
    <text evidence="14">Catalyzes the transfer of a farnesyl moiety from farnesyl diphosphate to a cysteine at the fourth position from the C-terminus of several proteins. The beta subunit is responsible for peptide-binding.</text>
</comment>
<comment type="caution">
    <text evidence="16">The sequence shown here is derived from an EMBL/GenBank/DDBJ whole genome shotgun (WGS) entry which is preliminary data.</text>
</comment>
<dbReference type="GO" id="GO:0097354">
    <property type="term" value="P:prenylation"/>
    <property type="evidence" value="ECO:0007669"/>
    <property type="project" value="UniProtKB-UniRule"/>
</dbReference>
<dbReference type="GO" id="GO:0005965">
    <property type="term" value="C:protein farnesyltransferase complex"/>
    <property type="evidence" value="ECO:0007669"/>
    <property type="project" value="UniProtKB-UniRule"/>
</dbReference>
<evidence type="ECO:0000256" key="1">
    <source>
        <dbReference type="ARBA" id="ARBA00010497"/>
    </source>
</evidence>
<evidence type="ECO:0000256" key="5">
    <source>
        <dbReference type="ARBA" id="ARBA00022602"/>
    </source>
</evidence>
<evidence type="ECO:0000256" key="11">
    <source>
        <dbReference type="ARBA" id="ARBA00050225"/>
    </source>
</evidence>
<keyword evidence="7 14" id="KW-0479">Metal-binding</keyword>
<dbReference type="SUPFAM" id="SSF48239">
    <property type="entry name" value="Terpenoid cyclases/Protein prenyltransferases"/>
    <property type="match status" value="1"/>
</dbReference>
<evidence type="ECO:0000259" key="15">
    <source>
        <dbReference type="Pfam" id="PF00432"/>
    </source>
</evidence>
<dbReference type="InterPro" id="IPR008930">
    <property type="entry name" value="Terpenoid_cyclase/PrenylTrfase"/>
</dbReference>
<evidence type="ECO:0000256" key="9">
    <source>
        <dbReference type="ARBA" id="ARBA00022833"/>
    </source>
</evidence>
<dbReference type="CDD" id="cd02893">
    <property type="entry name" value="FTase"/>
    <property type="match status" value="1"/>
</dbReference>
<keyword evidence="4" id="KW-0597">Phosphoprotein</keyword>
<comment type="subunit">
    <text evidence="14">Heterodimer of an alpha and a beta subunit.</text>
</comment>
<keyword evidence="10" id="KW-0443">Lipid metabolism</keyword>
<keyword evidence="17" id="KW-1185">Reference proteome</keyword>
<dbReference type="PANTHER" id="PTHR11774:SF6">
    <property type="entry name" value="PROTEIN FARNESYLTRANSFERASE SUBUNIT BETA"/>
    <property type="match status" value="1"/>
</dbReference>
<dbReference type="Pfam" id="PF00432">
    <property type="entry name" value="Prenyltrans"/>
    <property type="match status" value="1"/>
</dbReference>
<dbReference type="GO" id="GO:0008270">
    <property type="term" value="F:zinc ion binding"/>
    <property type="evidence" value="ECO:0007669"/>
    <property type="project" value="UniProtKB-UniRule"/>
</dbReference>
<evidence type="ECO:0000256" key="2">
    <source>
        <dbReference type="ARBA" id="ARBA00012702"/>
    </source>
</evidence>
<dbReference type="Gene3D" id="1.50.10.20">
    <property type="match status" value="1"/>
</dbReference>
<comment type="similarity">
    <text evidence="1 14">Belongs to the protein prenyltransferase subunit beta family.</text>
</comment>